<dbReference type="Proteomes" id="UP000001933">
    <property type="component" value="Chromosome"/>
</dbReference>
<dbReference type="HOGENOM" id="CLU_021306_0_0_7"/>
<feature type="signal peptide" evidence="7">
    <location>
        <begin position="1"/>
        <end position="28"/>
    </location>
</feature>
<feature type="transmembrane region" description="Helical" evidence="6">
    <location>
        <begin position="289"/>
        <end position="316"/>
    </location>
</feature>
<dbReference type="eggNOG" id="COG2864">
    <property type="taxonomic scope" value="Bacteria"/>
</dbReference>
<feature type="transmembrane region" description="Helical" evidence="6">
    <location>
        <begin position="508"/>
        <end position="534"/>
    </location>
</feature>
<organism evidence="10 11">
    <name type="scientific">Syntrophus aciditrophicus (strain SB)</name>
    <dbReference type="NCBI Taxonomy" id="56780"/>
    <lineage>
        <taxon>Bacteria</taxon>
        <taxon>Pseudomonadati</taxon>
        <taxon>Thermodesulfobacteriota</taxon>
        <taxon>Syntrophia</taxon>
        <taxon>Syntrophales</taxon>
        <taxon>Syntrophaceae</taxon>
        <taxon>Syntrophus</taxon>
    </lineage>
</organism>
<name>Q2LQK1_SYNAS</name>
<feature type="transmembrane region" description="Helical" evidence="6">
    <location>
        <begin position="476"/>
        <end position="496"/>
    </location>
</feature>
<evidence type="ECO:0000313" key="11">
    <source>
        <dbReference type="Proteomes" id="UP000001933"/>
    </source>
</evidence>
<evidence type="ECO:0000313" key="10">
    <source>
        <dbReference type="EMBL" id="ABC75975.1"/>
    </source>
</evidence>
<dbReference type="AlphaFoldDB" id="Q2LQK1"/>
<feature type="chain" id="PRO_5004212413" evidence="7">
    <location>
        <begin position="29"/>
        <end position="617"/>
    </location>
</feature>
<dbReference type="Gene3D" id="1.20.950.20">
    <property type="entry name" value="Transmembrane di-heme cytochromes, Chain C"/>
    <property type="match status" value="1"/>
</dbReference>
<feature type="transmembrane region" description="Helical" evidence="6">
    <location>
        <begin position="397"/>
        <end position="422"/>
    </location>
</feature>
<dbReference type="Gene3D" id="3.90.10.10">
    <property type="entry name" value="Cytochrome C3"/>
    <property type="match status" value="1"/>
</dbReference>
<evidence type="ECO:0000256" key="3">
    <source>
        <dbReference type="ARBA" id="ARBA00022729"/>
    </source>
</evidence>
<dbReference type="PANTHER" id="PTHR35038">
    <property type="entry name" value="DISSIMILATORY SULFITE REDUCTASE SIRA"/>
    <property type="match status" value="1"/>
</dbReference>
<evidence type="ECO:0000256" key="4">
    <source>
        <dbReference type="ARBA" id="ARBA00022989"/>
    </source>
</evidence>
<dbReference type="SUPFAM" id="SSF48695">
    <property type="entry name" value="Multiheme cytochromes"/>
    <property type="match status" value="1"/>
</dbReference>
<proteinExistence type="predicted"/>
<keyword evidence="2 6" id="KW-0812">Transmembrane</keyword>
<dbReference type="OrthoDB" id="9814800at2"/>
<dbReference type="GO" id="GO:0020037">
    <property type="term" value="F:heme binding"/>
    <property type="evidence" value="ECO:0007669"/>
    <property type="project" value="InterPro"/>
</dbReference>
<dbReference type="Pfam" id="PF01292">
    <property type="entry name" value="Ni_hydr_CYTB"/>
    <property type="match status" value="1"/>
</dbReference>
<evidence type="ECO:0000259" key="9">
    <source>
        <dbReference type="Pfam" id="PF14522"/>
    </source>
</evidence>
<keyword evidence="5 6" id="KW-0472">Membrane</keyword>
<dbReference type="RefSeq" id="WP_011416010.1">
    <property type="nucleotide sequence ID" value="NC_007759.1"/>
</dbReference>
<feature type="transmembrane region" description="Helical" evidence="6">
    <location>
        <begin position="355"/>
        <end position="377"/>
    </location>
</feature>
<dbReference type="GO" id="GO:0016020">
    <property type="term" value="C:membrane"/>
    <property type="evidence" value="ECO:0007669"/>
    <property type="project" value="UniProtKB-SubCell"/>
</dbReference>
<keyword evidence="11" id="KW-1185">Reference proteome</keyword>
<feature type="domain" description="Cytochrome c7-like" evidence="9">
    <location>
        <begin position="96"/>
        <end position="163"/>
    </location>
</feature>
<evidence type="ECO:0000259" key="8">
    <source>
        <dbReference type="Pfam" id="PF01292"/>
    </source>
</evidence>
<keyword evidence="3 7" id="KW-0732">Signal</keyword>
<dbReference type="GO" id="GO:0046872">
    <property type="term" value="F:metal ion binding"/>
    <property type="evidence" value="ECO:0007669"/>
    <property type="project" value="UniProtKB-KW"/>
</dbReference>
<comment type="subcellular location">
    <subcellularLocation>
        <location evidence="1">Membrane</location>
        <topology evidence="1">Multi-pass membrane protein</topology>
    </subcellularLocation>
</comment>
<protein>
    <submittedName>
        <fullName evidence="10">FfdnI cytochrome b subunit of formate dehydrogenase</fullName>
    </submittedName>
</protein>
<dbReference type="KEGG" id="sat:SYN_00144"/>
<sequence>MKNSRLCGKILVPALTLFLSLLYHTADAAVSRTCQGCHDDPKFQAAFNSSVHGSNGCRSCHADIRNLDRHMTGQDKPVPVSCASCHQQIAGEYRANFHYLQEDFRCVDCHRDIHNRQRAGRDIKRRTIEQCTACHSNEEYVASGHAEAVLKGNMDAADCGDCHGLHDTRVYHTSLEKYPAEARNFYTQKCNRCHADRAMMKRNNLSPDMVRLYEETYHGKVRGVGQATLVAGCADCHRTHNILPKTDPRSSIHPSHLVENCGRCHQGFHPRFVEYKAHPDYRDKERYPALYWAFVFMSGLLIFTFSFFWIHTALWWRKSYWEKHAREKSGLLSEVCEIAPEGYQHIQRFSFQERFLHFFLILSFFTLVTTGFPLKYHSTDWARAFIRLWGGAESAGLWHRIAAGVLMLIVAYVFVLSCRFLFSGGQGKGEWKERLFGPDSLFPRKKDWEDMKGMFLWFFNRGPKPRFDRWTYWEKFDFWAVFWGMFAIGGSGLLLWKPEWSSWIVPGWVLNVATIIHSEEALLAALFIFTVHFFNTHFVPDKFPMDRLIFTGTYSLNELQRERPLAYERLMAEQRLDSLKREHPSIPLKLISAVIGLGSLLLGLTITALIYWVIVSG</sequence>
<dbReference type="STRING" id="56780.SYN_00144"/>
<evidence type="ECO:0000256" key="6">
    <source>
        <dbReference type="SAM" id="Phobius"/>
    </source>
</evidence>
<dbReference type="Pfam" id="PF14522">
    <property type="entry name" value="Cytochrome_C7"/>
    <property type="match status" value="1"/>
</dbReference>
<feature type="domain" description="Cytochrome b561 bacterial/Ni-hydrogenase" evidence="8">
    <location>
        <begin position="348"/>
        <end position="531"/>
    </location>
</feature>
<evidence type="ECO:0000256" key="2">
    <source>
        <dbReference type="ARBA" id="ARBA00022692"/>
    </source>
</evidence>
<dbReference type="InParanoid" id="Q2LQK1"/>
<dbReference type="EMBL" id="CP000252">
    <property type="protein sequence ID" value="ABC75975.1"/>
    <property type="molecule type" value="Genomic_DNA"/>
</dbReference>
<evidence type="ECO:0000256" key="5">
    <source>
        <dbReference type="ARBA" id="ARBA00023136"/>
    </source>
</evidence>
<dbReference type="GO" id="GO:0009055">
    <property type="term" value="F:electron transfer activity"/>
    <property type="evidence" value="ECO:0007669"/>
    <property type="project" value="InterPro"/>
</dbReference>
<feature type="transmembrane region" description="Helical" evidence="6">
    <location>
        <begin position="590"/>
        <end position="614"/>
    </location>
</feature>
<evidence type="ECO:0000256" key="7">
    <source>
        <dbReference type="SAM" id="SignalP"/>
    </source>
</evidence>
<evidence type="ECO:0000256" key="1">
    <source>
        <dbReference type="ARBA" id="ARBA00004141"/>
    </source>
</evidence>
<accession>Q2LQK1</accession>
<dbReference type="InterPro" id="IPR036280">
    <property type="entry name" value="Multihaem_cyt_sf"/>
</dbReference>
<reference evidence="10 11" key="1">
    <citation type="journal article" date="2007" name="Proc. Natl. Acad. Sci. U.S.A.">
        <title>The genome of Syntrophus aciditrophicus: life at the thermodynamic limit of microbial growth.</title>
        <authorList>
            <person name="McInerney M.J."/>
            <person name="Rohlin L."/>
            <person name="Mouttaki H."/>
            <person name="Kim U."/>
            <person name="Krupp R.S."/>
            <person name="Rios-Hernandez L."/>
            <person name="Sieber J."/>
            <person name="Struchtemeyer C.G."/>
            <person name="Bhattacharyya A."/>
            <person name="Campbell J.W."/>
            <person name="Gunsalus R.P."/>
        </authorList>
    </citation>
    <scope>NUCLEOTIDE SEQUENCE [LARGE SCALE GENOMIC DNA]</scope>
    <source>
        <strain evidence="10 11">SB</strain>
    </source>
</reference>
<dbReference type="InterPro" id="IPR011577">
    <property type="entry name" value="Cyt_b561_bac/Ni-Hgenase"/>
</dbReference>
<dbReference type="InterPro" id="IPR051829">
    <property type="entry name" value="Multiheme_Cytochr_ET"/>
</dbReference>
<gene>
    <name evidence="10" type="ORF">SYN_00144</name>
</gene>
<dbReference type="InterPro" id="IPR029467">
    <property type="entry name" value="Cyt_c7-like"/>
</dbReference>
<keyword evidence="4 6" id="KW-1133">Transmembrane helix</keyword>
<dbReference type="CDD" id="cd08168">
    <property type="entry name" value="Cytochrom_C3"/>
    <property type="match status" value="2"/>
</dbReference>